<accession>A0A834NMC7</accession>
<feature type="region of interest" description="Disordered" evidence="1">
    <location>
        <begin position="1"/>
        <end position="24"/>
    </location>
</feature>
<feature type="compositionally biased region" description="Acidic residues" evidence="1">
    <location>
        <begin position="84"/>
        <end position="124"/>
    </location>
</feature>
<evidence type="ECO:0000313" key="2">
    <source>
        <dbReference type="EMBL" id="KAF7413973.1"/>
    </source>
</evidence>
<evidence type="ECO:0000313" key="3">
    <source>
        <dbReference type="Proteomes" id="UP000617340"/>
    </source>
</evidence>
<feature type="compositionally biased region" description="Acidic residues" evidence="1">
    <location>
        <begin position="50"/>
        <end position="71"/>
    </location>
</feature>
<keyword evidence="3" id="KW-1185">Reference proteome</keyword>
<reference evidence="2" key="1">
    <citation type="journal article" date="2020" name="G3 (Bethesda)">
        <title>High-Quality Assemblies for Three Invasive Social Wasps from the &lt;i&gt;Vespula&lt;/i&gt; Genus.</title>
        <authorList>
            <person name="Harrop T.W.R."/>
            <person name="Guhlin J."/>
            <person name="McLaughlin G.M."/>
            <person name="Permina E."/>
            <person name="Stockwell P."/>
            <person name="Gilligan J."/>
            <person name="Le Lec M.F."/>
            <person name="Gruber M.A.M."/>
            <person name="Quinn O."/>
            <person name="Lovegrove M."/>
            <person name="Duncan E.J."/>
            <person name="Remnant E.J."/>
            <person name="Van Eeckhoven J."/>
            <person name="Graham B."/>
            <person name="Knapp R.A."/>
            <person name="Langford K.W."/>
            <person name="Kronenberg Z."/>
            <person name="Press M.O."/>
            <person name="Eacker S.M."/>
            <person name="Wilson-Rankin E.E."/>
            <person name="Purcell J."/>
            <person name="Lester P.J."/>
            <person name="Dearden P.K."/>
        </authorList>
    </citation>
    <scope>NUCLEOTIDE SEQUENCE</scope>
    <source>
        <strain evidence="2">Linc-1</strain>
    </source>
</reference>
<sequence>MFGDFGGSQRRTCSVLNQPTIKTDRPFKLLHAIYTTDYEAYTGSKMRSDLEEDDDNDDDDDDEDDDDDDDGDKTLWRQGVYGSVEEDEEDEEEEEEEKEEEEDKEEEVEVEEVEVVEEEEEEEGEERREPCSRVPCLPRSVDEDPSREENCCRCRCCLGS</sequence>
<dbReference type="AlphaFoldDB" id="A0A834NMC7"/>
<feature type="region of interest" description="Disordered" evidence="1">
    <location>
        <begin position="37"/>
        <end position="147"/>
    </location>
</feature>
<proteinExistence type="predicted"/>
<feature type="compositionally biased region" description="Polar residues" evidence="1">
    <location>
        <begin position="9"/>
        <end position="21"/>
    </location>
</feature>
<comment type="caution">
    <text evidence="2">The sequence shown here is derived from an EMBL/GenBank/DDBJ whole genome shotgun (WGS) entry which is preliminary data.</text>
</comment>
<dbReference type="Proteomes" id="UP000617340">
    <property type="component" value="Unassembled WGS sequence"/>
</dbReference>
<dbReference type="EMBL" id="JACSDZ010000002">
    <property type="protein sequence ID" value="KAF7413973.1"/>
    <property type="molecule type" value="Genomic_DNA"/>
</dbReference>
<protein>
    <submittedName>
        <fullName evidence="2">Uncharacterized protein</fullName>
    </submittedName>
</protein>
<evidence type="ECO:0000256" key="1">
    <source>
        <dbReference type="SAM" id="MobiDB-lite"/>
    </source>
</evidence>
<gene>
    <name evidence="2" type="ORF">HZH68_002462</name>
</gene>
<name>A0A834NMC7_VESGE</name>
<organism evidence="2 3">
    <name type="scientific">Vespula germanica</name>
    <name type="common">German yellow jacket</name>
    <name type="synonym">Paravespula germanica</name>
    <dbReference type="NCBI Taxonomy" id="30212"/>
    <lineage>
        <taxon>Eukaryota</taxon>
        <taxon>Metazoa</taxon>
        <taxon>Ecdysozoa</taxon>
        <taxon>Arthropoda</taxon>
        <taxon>Hexapoda</taxon>
        <taxon>Insecta</taxon>
        <taxon>Pterygota</taxon>
        <taxon>Neoptera</taxon>
        <taxon>Endopterygota</taxon>
        <taxon>Hymenoptera</taxon>
        <taxon>Apocrita</taxon>
        <taxon>Aculeata</taxon>
        <taxon>Vespoidea</taxon>
        <taxon>Vespidae</taxon>
        <taxon>Vespinae</taxon>
        <taxon>Vespula</taxon>
    </lineage>
</organism>